<dbReference type="Gene3D" id="3.30.450.20">
    <property type="entry name" value="PAS domain"/>
    <property type="match status" value="2"/>
</dbReference>
<dbReference type="PROSITE" id="PS50113">
    <property type="entry name" value="PAC"/>
    <property type="match status" value="1"/>
</dbReference>
<protein>
    <submittedName>
        <fullName evidence="3">PAS domain-containing protein</fullName>
    </submittedName>
</protein>
<reference evidence="4" key="1">
    <citation type="submission" date="2019-04" db="EMBL/GenBank/DDBJ databases">
        <title>Complete genome sequence of Sphingomonas sp. W1-2-3.</title>
        <authorList>
            <person name="Im W.T."/>
        </authorList>
    </citation>
    <scope>NUCLEOTIDE SEQUENCE [LARGE SCALE GENOMIC DNA]</scope>
    <source>
        <strain evidence="4">W1-2-3</strain>
    </source>
</reference>
<feature type="compositionally biased region" description="Basic residues" evidence="1">
    <location>
        <begin position="255"/>
        <end position="268"/>
    </location>
</feature>
<gene>
    <name evidence="3" type="ORF">E6W36_07910</name>
</gene>
<feature type="compositionally biased region" description="Basic and acidic residues" evidence="1">
    <location>
        <begin position="283"/>
        <end position="316"/>
    </location>
</feature>
<evidence type="ECO:0000259" key="2">
    <source>
        <dbReference type="PROSITE" id="PS50113"/>
    </source>
</evidence>
<dbReference type="Proteomes" id="UP000298714">
    <property type="component" value="Chromosome"/>
</dbReference>
<dbReference type="EMBL" id="CP039704">
    <property type="protein sequence ID" value="QCI79497.1"/>
    <property type="molecule type" value="Genomic_DNA"/>
</dbReference>
<keyword evidence="4" id="KW-1185">Reference proteome</keyword>
<evidence type="ECO:0000256" key="1">
    <source>
        <dbReference type="SAM" id="MobiDB-lite"/>
    </source>
</evidence>
<feature type="region of interest" description="Disordered" evidence="1">
    <location>
        <begin position="247"/>
        <end position="316"/>
    </location>
</feature>
<dbReference type="Pfam" id="PF13188">
    <property type="entry name" value="PAS_8"/>
    <property type="match status" value="2"/>
</dbReference>
<sequence length="345" mass="39561">MNMTMQFSVANMLNRSKQSSISDHIMAAMEYVQANVMIADADLRIIYMNRTMRDMMERNESAIRTELPNFNARNLIGQTADIFHVRPSHQRDMIERLRTAHSTTIRVGGRIFNLIATPLFDTSGNRIGTVVEWDDKTDRVTAEERLKEIAAENMRVRRALDDCQASVMIADNDYTIVYMNDTMQEMMKANEAALRTELRNFDAARLIGANIDIFHKTQRTSARCSIAEQCVQDADYGRWAGFQPDCLAGSGQGRRAPRHRRRVGRPHRAPCSGSGARRRGRRQRPDQDRAQQMHDQRHARGCHRQDHLRQRGRPCHDAECGARSAEGTAELRGAQTCRRELRYFP</sequence>
<feature type="domain" description="PAC" evidence="2">
    <location>
        <begin position="98"/>
        <end position="148"/>
    </location>
</feature>
<evidence type="ECO:0000313" key="3">
    <source>
        <dbReference type="EMBL" id="QCI79497.1"/>
    </source>
</evidence>
<dbReference type="InterPro" id="IPR000700">
    <property type="entry name" value="PAS-assoc_C"/>
</dbReference>
<name>A0A4D7C9D9_9SPHN</name>
<organism evidence="3 4">
    <name type="scientific">Hankyongella ginsenosidimutans</name>
    <dbReference type="NCBI Taxonomy" id="1763828"/>
    <lineage>
        <taxon>Bacteria</taxon>
        <taxon>Pseudomonadati</taxon>
        <taxon>Pseudomonadota</taxon>
        <taxon>Alphaproteobacteria</taxon>
        <taxon>Sphingomonadales</taxon>
        <taxon>Sphingomonadaceae</taxon>
        <taxon>Hankyongella</taxon>
    </lineage>
</organism>
<proteinExistence type="predicted"/>
<dbReference type="InterPro" id="IPR000014">
    <property type="entry name" value="PAS"/>
</dbReference>
<dbReference type="SUPFAM" id="SSF55785">
    <property type="entry name" value="PYP-like sensor domain (PAS domain)"/>
    <property type="match status" value="2"/>
</dbReference>
<dbReference type="InterPro" id="IPR035965">
    <property type="entry name" value="PAS-like_dom_sf"/>
</dbReference>
<evidence type="ECO:0000313" key="4">
    <source>
        <dbReference type="Proteomes" id="UP000298714"/>
    </source>
</evidence>
<dbReference type="AlphaFoldDB" id="A0A4D7C9D9"/>
<accession>A0A4D7C9D9</accession>
<dbReference type="KEGG" id="hgn:E6W36_07910"/>